<proteinExistence type="inferred from homology"/>
<dbReference type="OMA" id="RIAWAAK"/>
<dbReference type="InterPro" id="IPR018268">
    <property type="entry name" value="Ribosomal_uS10_CS"/>
</dbReference>
<dbReference type="SMART" id="SM01403">
    <property type="entry name" value="Ribosomal_S10"/>
    <property type="match status" value="1"/>
</dbReference>
<dbReference type="STRING" id="1257118.L8HFG4"/>
<dbReference type="OrthoDB" id="366214at2759"/>
<keyword evidence="6" id="KW-1185">Reference proteome</keyword>
<protein>
    <submittedName>
        <fullName evidence="5">Ribosomal protein S10p/S20e, putative</fullName>
    </submittedName>
</protein>
<dbReference type="GO" id="GO:0003723">
    <property type="term" value="F:RNA binding"/>
    <property type="evidence" value="ECO:0007669"/>
    <property type="project" value="InterPro"/>
</dbReference>
<dbReference type="PANTHER" id="PTHR11700">
    <property type="entry name" value="30S RIBOSOMAL PROTEIN S10 FAMILY MEMBER"/>
    <property type="match status" value="1"/>
</dbReference>
<reference evidence="5 6" key="1">
    <citation type="journal article" date="2013" name="Genome Biol.">
        <title>Genome of Acanthamoeba castellanii highlights extensive lateral gene transfer and early evolution of tyrosine kinase signaling.</title>
        <authorList>
            <person name="Clarke M."/>
            <person name="Lohan A.J."/>
            <person name="Liu B."/>
            <person name="Lagkouvardos I."/>
            <person name="Roy S."/>
            <person name="Zafar N."/>
            <person name="Bertelli C."/>
            <person name="Schilde C."/>
            <person name="Kianianmomeni A."/>
            <person name="Burglin T.R."/>
            <person name="Frech C."/>
            <person name="Turcotte B."/>
            <person name="Kopec K.O."/>
            <person name="Synnott J.M."/>
            <person name="Choo C."/>
            <person name="Paponov I."/>
            <person name="Finkler A."/>
            <person name="Soon Heng Tan C."/>
            <person name="Hutchins A.P."/>
            <person name="Weinmeier T."/>
            <person name="Rattei T."/>
            <person name="Chu J.S."/>
            <person name="Gimenez G."/>
            <person name="Irimia M."/>
            <person name="Rigden D.J."/>
            <person name="Fitzpatrick D.A."/>
            <person name="Lorenzo-Morales J."/>
            <person name="Bateman A."/>
            <person name="Chiu C.H."/>
            <person name="Tang P."/>
            <person name="Hegemann P."/>
            <person name="Fromm H."/>
            <person name="Raoult D."/>
            <person name="Greub G."/>
            <person name="Miranda-Saavedra D."/>
            <person name="Chen N."/>
            <person name="Nash P."/>
            <person name="Ginger M.L."/>
            <person name="Horn M."/>
            <person name="Schaap P."/>
            <person name="Caler L."/>
            <person name="Loftus B."/>
        </authorList>
    </citation>
    <scope>NUCLEOTIDE SEQUENCE [LARGE SCALE GENOMIC DNA]</scope>
    <source>
        <strain evidence="5 6">Neff</strain>
    </source>
</reference>
<dbReference type="RefSeq" id="XP_004353515.1">
    <property type="nucleotide sequence ID" value="XM_004353463.1"/>
</dbReference>
<dbReference type="Gene3D" id="3.30.70.600">
    <property type="entry name" value="Ribosomal protein S10 domain"/>
    <property type="match status" value="1"/>
</dbReference>
<dbReference type="Pfam" id="PF00338">
    <property type="entry name" value="Ribosomal_S10"/>
    <property type="match status" value="1"/>
</dbReference>
<dbReference type="InterPro" id="IPR036838">
    <property type="entry name" value="Ribosomal_uS10_dom_sf"/>
</dbReference>
<dbReference type="EMBL" id="KB007840">
    <property type="protein sequence ID" value="ELR23987.1"/>
    <property type="molecule type" value="Genomic_DNA"/>
</dbReference>
<organism evidence="5 6">
    <name type="scientific">Acanthamoeba castellanii (strain ATCC 30010 / Neff)</name>
    <dbReference type="NCBI Taxonomy" id="1257118"/>
    <lineage>
        <taxon>Eukaryota</taxon>
        <taxon>Amoebozoa</taxon>
        <taxon>Discosea</taxon>
        <taxon>Longamoebia</taxon>
        <taxon>Centramoebida</taxon>
        <taxon>Acanthamoebidae</taxon>
        <taxon>Acanthamoeba</taxon>
    </lineage>
</organism>
<dbReference type="VEuPathDB" id="AmoebaDB:ACA1_143670"/>
<dbReference type="KEGG" id="acan:ACA1_143670"/>
<evidence type="ECO:0000256" key="2">
    <source>
        <dbReference type="ARBA" id="ARBA00022980"/>
    </source>
</evidence>
<evidence type="ECO:0000259" key="4">
    <source>
        <dbReference type="SMART" id="SM01403"/>
    </source>
</evidence>
<keyword evidence="2 5" id="KW-0689">Ribosomal protein</keyword>
<feature type="domain" description="Small ribosomal subunit protein uS10" evidence="4">
    <location>
        <begin position="7"/>
        <end position="102"/>
    </location>
</feature>
<evidence type="ECO:0000256" key="1">
    <source>
        <dbReference type="ARBA" id="ARBA00007102"/>
    </source>
</evidence>
<name>L8HFG4_ACACF</name>
<gene>
    <name evidence="5" type="ORF">ACA1_143670</name>
</gene>
<evidence type="ECO:0000313" key="5">
    <source>
        <dbReference type="EMBL" id="ELR23987.1"/>
    </source>
</evidence>
<dbReference type="PROSITE" id="PS00361">
    <property type="entry name" value="RIBOSOMAL_S10"/>
    <property type="match status" value="1"/>
</dbReference>
<dbReference type="HAMAP" id="MF_00508">
    <property type="entry name" value="Ribosomal_uS10"/>
    <property type="match status" value="1"/>
</dbReference>
<dbReference type="Proteomes" id="UP000011083">
    <property type="component" value="Unassembled WGS sequence"/>
</dbReference>
<dbReference type="GO" id="GO:1990904">
    <property type="term" value="C:ribonucleoprotein complex"/>
    <property type="evidence" value="ECO:0007669"/>
    <property type="project" value="UniProtKB-KW"/>
</dbReference>
<dbReference type="InterPro" id="IPR001848">
    <property type="entry name" value="Ribosomal_uS10"/>
</dbReference>
<dbReference type="AlphaFoldDB" id="L8HFG4"/>
<dbReference type="InterPro" id="IPR027486">
    <property type="entry name" value="Ribosomal_uS10_dom"/>
</dbReference>
<dbReference type="GO" id="GO:0005840">
    <property type="term" value="C:ribosome"/>
    <property type="evidence" value="ECO:0007669"/>
    <property type="project" value="UniProtKB-KW"/>
</dbReference>
<dbReference type="GO" id="GO:0006412">
    <property type="term" value="P:translation"/>
    <property type="evidence" value="ECO:0007669"/>
    <property type="project" value="InterPro"/>
</dbReference>
<dbReference type="GO" id="GO:0003735">
    <property type="term" value="F:structural constituent of ribosome"/>
    <property type="evidence" value="ECO:0007669"/>
    <property type="project" value="InterPro"/>
</dbReference>
<dbReference type="SUPFAM" id="SSF54999">
    <property type="entry name" value="Ribosomal protein S10"/>
    <property type="match status" value="1"/>
</dbReference>
<evidence type="ECO:0000256" key="3">
    <source>
        <dbReference type="ARBA" id="ARBA00023274"/>
    </source>
</evidence>
<evidence type="ECO:0000313" key="6">
    <source>
        <dbReference type="Proteomes" id="UP000011083"/>
    </source>
</evidence>
<sequence length="139" mass="15883">MSWRKAELVISGYHKRVAKVAQDIATAAEMVGMKRVGPIPLPTRHKRFALLRSPFKHKKSYEHFEIRTHKRLIWIEGPPEQVRKFIDFTVDTMEPIASVKVREHNYHHLSSFYSPPTTATQALQEARQAALGSPSTPPS</sequence>
<dbReference type="PRINTS" id="PR00971">
    <property type="entry name" value="RIBOSOMALS10"/>
</dbReference>
<keyword evidence="3" id="KW-0687">Ribonucleoprotein</keyword>
<accession>L8HFG4</accession>
<comment type="similarity">
    <text evidence="1">Belongs to the universal ribosomal protein uS10 family.</text>
</comment>
<dbReference type="GeneID" id="14924986"/>